<protein>
    <submittedName>
        <fullName evidence="1">RCG59924</fullName>
    </submittedName>
</protein>
<evidence type="ECO:0000313" key="1">
    <source>
        <dbReference type="EMBL" id="EDM16129.1"/>
    </source>
</evidence>
<sequence>MVMVKQGHWVTEHSDTFSSFQTGNIPFTFGKGECSSLNSHLGSQDLRGEEREDFSDFGDFVGNRWRRSEGTRGAQESFVATEVREDGSQQLLIKSLLI</sequence>
<reference evidence="1 2" key="1">
    <citation type="submission" date="2005-09" db="EMBL/GenBank/DDBJ databases">
        <authorList>
            <person name="Mural R.J."/>
            <person name="Li P.W."/>
            <person name="Adams M.D."/>
            <person name="Amanatides P.G."/>
            <person name="Baden-Tillson H."/>
            <person name="Barnstead M."/>
            <person name="Chin S.H."/>
            <person name="Dew I."/>
            <person name="Evans C.A."/>
            <person name="Ferriera S."/>
            <person name="Flanigan M."/>
            <person name="Fosler C."/>
            <person name="Glodek A."/>
            <person name="Gu Z."/>
            <person name="Holt R.A."/>
            <person name="Jennings D."/>
            <person name="Kraft C.L."/>
            <person name="Lu F."/>
            <person name="Nguyen T."/>
            <person name="Nusskern D.R."/>
            <person name="Pfannkoch C.M."/>
            <person name="Sitter C."/>
            <person name="Sutton G.G."/>
            <person name="Venter J.C."/>
            <person name="Wang Z."/>
            <person name="Woodage T."/>
            <person name="Zheng X.H."/>
            <person name="Zhong F."/>
        </authorList>
    </citation>
    <scope>NUCLEOTIDE SEQUENCE [LARGE SCALE GENOMIC DNA]</scope>
    <source>
        <strain>BN</strain>
        <strain evidence="2">Sprague-Dawley</strain>
    </source>
</reference>
<organism evidence="1 2">
    <name type="scientific">Rattus norvegicus</name>
    <name type="common">Rat</name>
    <dbReference type="NCBI Taxonomy" id="10116"/>
    <lineage>
        <taxon>Eukaryota</taxon>
        <taxon>Metazoa</taxon>
        <taxon>Chordata</taxon>
        <taxon>Craniata</taxon>
        <taxon>Vertebrata</taxon>
        <taxon>Euteleostomi</taxon>
        <taxon>Mammalia</taxon>
        <taxon>Eutheria</taxon>
        <taxon>Euarchontoglires</taxon>
        <taxon>Glires</taxon>
        <taxon>Rodentia</taxon>
        <taxon>Myomorpha</taxon>
        <taxon>Muroidea</taxon>
        <taxon>Muridae</taxon>
        <taxon>Murinae</taxon>
        <taxon>Rattus</taxon>
    </lineage>
</organism>
<name>A6HRU3_RAT</name>
<accession>A6HRU3</accession>
<dbReference type="AlphaFoldDB" id="A6HRU3"/>
<dbReference type="Proteomes" id="UP000234681">
    <property type="component" value="Chromosome 7"/>
</dbReference>
<gene>
    <name evidence="1" type="ORF">rCG_59924</name>
</gene>
<evidence type="ECO:0000313" key="2">
    <source>
        <dbReference type="Proteomes" id="UP000234681"/>
    </source>
</evidence>
<dbReference type="EMBL" id="CH473950">
    <property type="protein sequence ID" value="EDM16129.1"/>
    <property type="molecule type" value="Genomic_DNA"/>
</dbReference>
<proteinExistence type="predicted"/>